<dbReference type="PANTHER" id="PTHR34386:SF1">
    <property type="entry name" value="GLUTAREDOXIN-LIKE PROTEIN NRDH"/>
    <property type="match status" value="1"/>
</dbReference>
<evidence type="ECO:0000313" key="2">
    <source>
        <dbReference type="Proteomes" id="UP001230051"/>
    </source>
</evidence>
<keyword evidence="2" id="KW-1185">Reference proteome</keyword>
<dbReference type="EMBL" id="JAGXEW010000007">
    <property type="protein sequence ID" value="KAK1169715.1"/>
    <property type="molecule type" value="Genomic_DNA"/>
</dbReference>
<comment type="caution">
    <text evidence="1">The sequence shown here is derived from an EMBL/GenBank/DDBJ whole genome shotgun (WGS) entry which is preliminary data.</text>
</comment>
<dbReference type="Proteomes" id="UP001230051">
    <property type="component" value="Unassembled WGS sequence"/>
</dbReference>
<proteinExistence type="predicted"/>
<name>A0AAD8DI44_ACIOX</name>
<accession>A0AAD8DI44</accession>
<organism evidence="1 2">
    <name type="scientific">Acipenser oxyrinchus oxyrinchus</name>
    <dbReference type="NCBI Taxonomy" id="40147"/>
    <lineage>
        <taxon>Eukaryota</taxon>
        <taxon>Metazoa</taxon>
        <taxon>Chordata</taxon>
        <taxon>Craniata</taxon>
        <taxon>Vertebrata</taxon>
        <taxon>Euteleostomi</taxon>
        <taxon>Actinopterygii</taxon>
        <taxon>Chondrostei</taxon>
        <taxon>Acipenseriformes</taxon>
        <taxon>Acipenseridae</taxon>
        <taxon>Acipenser</taxon>
    </lineage>
</organism>
<reference evidence="1" key="1">
    <citation type="submission" date="2022-02" db="EMBL/GenBank/DDBJ databases">
        <title>Atlantic sturgeon de novo genome assembly.</title>
        <authorList>
            <person name="Stock M."/>
            <person name="Klopp C."/>
            <person name="Guiguen Y."/>
            <person name="Cabau C."/>
            <person name="Parinello H."/>
            <person name="Santidrian Yebra-Pimentel E."/>
            <person name="Kuhl H."/>
            <person name="Dirks R.P."/>
            <person name="Guessner J."/>
            <person name="Wuertz S."/>
            <person name="Du K."/>
            <person name="Schartl M."/>
        </authorList>
    </citation>
    <scope>NUCLEOTIDE SEQUENCE</scope>
    <source>
        <strain evidence="1">STURGEONOMICS-FGT-2020</strain>
        <tissue evidence="1">Whole blood</tissue>
    </source>
</reference>
<evidence type="ECO:0000313" key="1">
    <source>
        <dbReference type="EMBL" id="KAK1169715.1"/>
    </source>
</evidence>
<dbReference type="PANTHER" id="PTHR34386">
    <property type="entry name" value="GLUTAREDOXIN"/>
    <property type="match status" value="1"/>
</dbReference>
<gene>
    <name evidence="1" type="ORF">AOXY_G8578</name>
</gene>
<dbReference type="GO" id="GO:0009055">
    <property type="term" value="F:electron transfer activity"/>
    <property type="evidence" value="ECO:0007669"/>
    <property type="project" value="TreeGrafter"/>
</dbReference>
<protein>
    <submittedName>
        <fullName evidence="1">Uncharacterized protein</fullName>
    </submittedName>
</protein>
<dbReference type="InterPro" id="IPR051548">
    <property type="entry name" value="Grx-like_ET"/>
</dbReference>
<sequence length="78" mass="8985">MSTALWGRRSESSRSSVPQIFFNNIHVGSNDDFQKLLFQWIFNHMGNSPKKKELDALLQAASYTVVYLPYDWSTNGKD</sequence>
<dbReference type="GO" id="GO:0045454">
    <property type="term" value="P:cell redox homeostasis"/>
    <property type="evidence" value="ECO:0007669"/>
    <property type="project" value="TreeGrafter"/>
</dbReference>
<dbReference type="AlphaFoldDB" id="A0AAD8DI44"/>